<dbReference type="PANTHER" id="PTHR43149">
    <property type="entry name" value="ENOYL-COA HYDRATASE"/>
    <property type="match status" value="1"/>
</dbReference>
<dbReference type="PANTHER" id="PTHR43149:SF1">
    <property type="entry name" value="DELTA(3,5)-DELTA(2,4)-DIENOYL-COA ISOMERASE, MITOCHONDRIAL"/>
    <property type="match status" value="1"/>
</dbReference>
<proteinExistence type="inferred from homology"/>
<evidence type="ECO:0008006" key="4">
    <source>
        <dbReference type="Google" id="ProtNLM"/>
    </source>
</evidence>
<keyword evidence="3" id="KW-1185">Reference proteome</keyword>
<dbReference type="GO" id="GO:0051750">
    <property type="term" value="F:delta(3,5)-delta(2,4)-dienoyl-CoA isomerase activity"/>
    <property type="evidence" value="ECO:0007669"/>
    <property type="project" value="TreeGrafter"/>
</dbReference>
<dbReference type="InterPro" id="IPR045002">
    <property type="entry name" value="Ech1-like"/>
</dbReference>
<organism evidence="2 3">
    <name type="scientific">Pristionchus fissidentatus</name>
    <dbReference type="NCBI Taxonomy" id="1538716"/>
    <lineage>
        <taxon>Eukaryota</taxon>
        <taxon>Metazoa</taxon>
        <taxon>Ecdysozoa</taxon>
        <taxon>Nematoda</taxon>
        <taxon>Chromadorea</taxon>
        <taxon>Rhabditida</taxon>
        <taxon>Rhabditina</taxon>
        <taxon>Diplogasteromorpha</taxon>
        <taxon>Diplogasteroidea</taxon>
        <taxon>Neodiplogasteridae</taxon>
        <taxon>Pristionchus</taxon>
    </lineage>
</organism>
<dbReference type="Pfam" id="PF00378">
    <property type="entry name" value="ECH_1"/>
    <property type="match status" value="1"/>
</dbReference>
<dbReference type="CDD" id="cd06558">
    <property type="entry name" value="crotonase-like"/>
    <property type="match status" value="1"/>
</dbReference>
<feature type="non-terminal residue" evidence="2">
    <location>
        <position position="140"/>
    </location>
</feature>
<accession>A0AAV5VDC0</accession>
<evidence type="ECO:0000313" key="3">
    <source>
        <dbReference type="Proteomes" id="UP001432322"/>
    </source>
</evidence>
<protein>
    <recommendedName>
        <fullName evidence="4">Enoyl-CoA hydratase</fullName>
    </recommendedName>
</protein>
<dbReference type="SUPFAM" id="SSF52096">
    <property type="entry name" value="ClpP/crotonase"/>
    <property type="match status" value="1"/>
</dbReference>
<dbReference type="GO" id="GO:0005739">
    <property type="term" value="C:mitochondrion"/>
    <property type="evidence" value="ECO:0007669"/>
    <property type="project" value="TreeGrafter"/>
</dbReference>
<evidence type="ECO:0000256" key="1">
    <source>
        <dbReference type="ARBA" id="ARBA00005254"/>
    </source>
</evidence>
<comment type="similarity">
    <text evidence="1">Belongs to the enoyl-CoA hydratase/isomerase family.</text>
</comment>
<reference evidence="2" key="1">
    <citation type="submission" date="2023-10" db="EMBL/GenBank/DDBJ databases">
        <title>Genome assembly of Pristionchus species.</title>
        <authorList>
            <person name="Yoshida K."/>
            <person name="Sommer R.J."/>
        </authorList>
    </citation>
    <scope>NUCLEOTIDE SEQUENCE</scope>
    <source>
        <strain evidence="2">RS5133</strain>
    </source>
</reference>
<evidence type="ECO:0000313" key="2">
    <source>
        <dbReference type="EMBL" id="GMT17434.1"/>
    </source>
</evidence>
<comment type="caution">
    <text evidence="2">The sequence shown here is derived from an EMBL/GenBank/DDBJ whole genome shotgun (WGS) entry which is preliminary data.</text>
</comment>
<name>A0AAV5VDC0_9BILA</name>
<dbReference type="Gene3D" id="3.90.226.10">
    <property type="entry name" value="2-enoyl-CoA Hydratase, Chain A, domain 1"/>
    <property type="match status" value="1"/>
</dbReference>
<dbReference type="AlphaFoldDB" id="A0AAV5VDC0"/>
<dbReference type="Proteomes" id="UP001432322">
    <property type="component" value="Unassembled WGS sequence"/>
</dbReference>
<dbReference type="EMBL" id="BTSY01000003">
    <property type="protein sequence ID" value="GMT17434.1"/>
    <property type="molecule type" value="Genomic_DNA"/>
</dbReference>
<sequence>MAYSYQYLLVSDIGNNVFHVQLNRPKQLNAMNMEFLSEIGDVFTRLDTDSECRVIILSGAGRAFTAGLDLPSISASLVLEDTLDIARKGRVVDAPAQFLAHTFSSIEKCCKPVIAAVHAICIGGGIDLISACDIRYCTSD</sequence>
<dbReference type="InterPro" id="IPR001753">
    <property type="entry name" value="Enoyl-CoA_hydra/iso"/>
</dbReference>
<gene>
    <name evidence="2" type="ORF">PFISCL1PPCAC_8731</name>
</gene>
<dbReference type="InterPro" id="IPR029045">
    <property type="entry name" value="ClpP/crotonase-like_dom_sf"/>
</dbReference>